<keyword evidence="5 10" id="KW-0347">Helicase</keyword>
<evidence type="ECO:0000256" key="1">
    <source>
        <dbReference type="ARBA" id="ARBA00005446"/>
    </source>
</evidence>
<dbReference type="GO" id="GO:0016787">
    <property type="term" value="F:hydrolase activity"/>
    <property type="evidence" value="ECO:0007669"/>
    <property type="project" value="UniProtKB-KW"/>
</dbReference>
<protein>
    <recommendedName>
        <fullName evidence="10">ATP-dependent DNA helicase</fullName>
        <ecNumber evidence="10">5.6.2.4</ecNumber>
    </recommendedName>
</protein>
<keyword evidence="2" id="KW-0479">Metal-binding</keyword>
<dbReference type="InterPro" id="IPR018982">
    <property type="entry name" value="RQC_domain"/>
</dbReference>
<evidence type="ECO:0000256" key="3">
    <source>
        <dbReference type="ARBA" id="ARBA00022741"/>
    </source>
</evidence>
<dbReference type="GO" id="GO:0005524">
    <property type="term" value="F:ATP binding"/>
    <property type="evidence" value="ECO:0007669"/>
    <property type="project" value="UniProtKB-KW"/>
</dbReference>
<dbReference type="PROSITE" id="PS51194">
    <property type="entry name" value="HELICASE_CTER"/>
    <property type="match status" value="1"/>
</dbReference>
<keyword evidence="8" id="KW-0413">Isomerase</keyword>
<feature type="domain" description="Helicase ATP-binding" evidence="13">
    <location>
        <begin position="106"/>
        <end position="281"/>
    </location>
</feature>
<evidence type="ECO:0000256" key="11">
    <source>
        <dbReference type="SAM" id="Coils"/>
    </source>
</evidence>
<feature type="compositionally biased region" description="Basic residues" evidence="12">
    <location>
        <begin position="652"/>
        <end position="664"/>
    </location>
</feature>
<dbReference type="InterPro" id="IPR011545">
    <property type="entry name" value="DEAD/DEAH_box_helicase_dom"/>
</dbReference>
<dbReference type="SUPFAM" id="SSF52540">
    <property type="entry name" value="P-loop containing nucleoside triphosphate hydrolases"/>
    <property type="match status" value="2"/>
</dbReference>
<feature type="compositionally biased region" description="Low complexity" evidence="12">
    <location>
        <begin position="753"/>
        <end position="763"/>
    </location>
</feature>
<evidence type="ECO:0000259" key="13">
    <source>
        <dbReference type="PROSITE" id="PS51192"/>
    </source>
</evidence>
<feature type="compositionally biased region" description="Acidic residues" evidence="12">
    <location>
        <begin position="669"/>
        <end position="678"/>
    </location>
</feature>
<dbReference type="GO" id="GO:0006260">
    <property type="term" value="P:DNA replication"/>
    <property type="evidence" value="ECO:0007669"/>
    <property type="project" value="InterPro"/>
</dbReference>
<dbReference type="PROSITE" id="PS51192">
    <property type="entry name" value="HELICASE_ATP_BIND_1"/>
    <property type="match status" value="1"/>
</dbReference>
<evidence type="ECO:0000259" key="14">
    <source>
        <dbReference type="PROSITE" id="PS51194"/>
    </source>
</evidence>
<dbReference type="InterPro" id="IPR001650">
    <property type="entry name" value="Helicase_C-like"/>
</dbReference>
<evidence type="ECO:0000256" key="7">
    <source>
        <dbReference type="ARBA" id="ARBA00023125"/>
    </source>
</evidence>
<dbReference type="Pfam" id="PF16124">
    <property type="entry name" value="RecQ_Zn_bind"/>
    <property type="match status" value="1"/>
</dbReference>
<sequence length="778" mass="88265">MLEKMESQQLEKVKKQIQAKHSRIKVINKKINELNSKRDEIDQEINELMVEKDNIQNELKSDTMLLDPPLSRDWKGEFKWTKRVWELKKTVFKINGDFRPNQQEVINATLSKRNCFVIMPTGGGKSLCYQLPALITEGFTLVVSPLLSLIKDQVAYLNSIGVKAVSITSSTSKAQITQVMANMSSKESKMKLLYVTPERIGKSKRFMNKLEQSYKIGRLDRIVVDEAHCCSEWGHDYRTDYKTLKVLKIKFPDVPVLALTATASHKVVNDVKTILHIIDCELFKSSCNRENLFYEIRKKNSSGKKVVQEMVDWIKDNYMESCGIIYCFSKKEADNLAAELAKHGLSVASYHAGMSDGEREVVHDQWINNSIRIVVATIAFGLGINKLDVRFVIHHTLSKSIENYYQESGRAGRDGHQSHCILYYRAADVTRLSSIVFTNRNGLVNLYNLVRYSESTKCRRCTLSKLAFDETLDPSKCVKNCDLCSTGEIPESKDVTEQAKCILEILIKLEESKTDKVTLLQLVDILKGKTKSGYVFDVGVFCDWNKSDCERLLIKMLLEEIIEEDFVSTAYSTSSYLRKSYGAQKILKGVCALKMEFLKAKKATRSKSAKTKAKKEEKSVEEDLEIEVEEHETKTIVLEDSEEEDVSPPKLTQKKAKGKSTSSKKLKESEDEEEEEEEQVTKKVVKATKAINKEPDPDSDSDFECEIEKPTKKRRNETKSDGKAPKKLKKSTPPKDNSNSSDGDFDPPPPKPISQNPKPKQAQPPKPTKKAIILSDSD</sequence>
<feature type="domain" description="Helicase C-terminal" evidence="14">
    <location>
        <begin position="306"/>
        <end position="457"/>
    </location>
</feature>
<dbReference type="GO" id="GO:0046872">
    <property type="term" value="F:metal ion binding"/>
    <property type="evidence" value="ECO:0007669"/>
    <property type="project" value="UniProtKB-KW"/>
</dbReference>
<dbReference type="Pfam" id="PF00271">
    <property type="entry name" value="Helicase_C"/>
    <property type="match status" value="1"/>
</dbReference>
<dbReference type="FunFam" id="3.40.50.300:FF:001975">
    <property type="entry name" value="ATP-dependent DNA helicase"/>
    <property type="match status" value="1"/>
</dbReference>
<organism evidence="15">
    <name type="scientific">Arcella intermedia</name>
    <dbReference type="NCBI Taxonomy" id="1963864"/>
    <lineage>
        <taxon>Eukaryota</taxon>
        <taxon>Amoebozoa</taxon>
        <taxon>Tubulinea</taxon>
        <taxon>Elardia</taxon>
        <taxon>Arcellinida</taxon>
        <taxon>Sphaerothecina</taxon>
        <taxon>Arcellidae</taxon>
        <taxon>Arcella</taxon>
    </lineage>
</organism>
<dbReference type="InterPro" id="IPR032284">
    <property type="entry name" value="RecQ_Zn-bd"/>
</dbReference>
<comment type="catalytic activity">
    <reaction evidence="9 10">
        <text>Couples ATP hydrolysis with the unwinding of duplex DNA by translocating in the 3'-5' direction.</text>
        <dbReference type="EC" id="5.6.2.4"/>
    </reaction>
</comment>
<keyword evidence="11" id="KW-0175">Coiled coil</keyword>
<dbReference type="SMART" id="SM00956">
    <property type="entry name" value="RQC"/>
    <property type="match status" value="1"/>
</dbReference>
<dbReference type="GO" id="GO:0005694">
    <property type="term" value="C:chromosome"/>
    <property type="evidence" value="ECO:0007669"/>
    <property type="project" value="TreeGrafter"/>
</dbReference>
<comment type="subcellular location">
    <subcellularLocation>
        <location evidence="10">Nucleus</location>
    </subcellularLocation>
</comment>
<feature type="region of interest" description="Disordered" evidence="12">
    <location>
        <begin position="608"/>
        <end position="778"/>
    </location>
</feature>
<evidence type="ECO:0000256" key="9">
    <source>
        <dbReference type="ARBA" id="ARBA00034617"/>
    </source>
</evidence>
<evidence type="ECO:0000256" key="10">
    <source>
        <dbReference type="RuleBase" id="RU364117"/>
    </source>
</evidence>
<keyword evidence="10" id="KW-0539">Nucleus</keyword>
<dbReference type="CDD" id="cd18794">
    <property type="entry name" value="SF2_C_RecQ"/>
    <property type="match status" value="1"/>
</dbReference>
<dbReference type="Pfam" id="PF09382">
    <property type="entry name" value="RQC"/>
    <property type="match status" value="1"/>
</dbReference>
<dbReference type="SMART" id="SM00490">
    <property type="entry name" value="HELICc"/>
    <property type="match status" value="1"/>
</dbReference>
<dbReference type="NCBIfam" id="TIGR00614">
    <property type="entry name" value="recQ_fam"/>
    <property type="match status" value="1"/>
</dbReference>
<comment type="catalytic activity">
    <reaction evidence="10">
        <text>ATP + H2O = ADP + phosphate + H(+)</text>
        <dbReference type="Rhea" id="RHEA:13065"/>
        <dbReference type="ChEBI" id="CHEBI:15377"/>
        <dbReference type="ChEBI" id="CHEBI:15378"/>
        <dbReference type="ChEBI" id="CHEBI:30616"/>
        <dbReference type="ChEBI" id="CHEBI:43474"/>
        <dbReference type="ChEBI" id="CHEBI:456216"/>
    </reaction>
</comment>
<dbReference type="SMART" id="SM00487">
    <property type="entry name" value="DEXDc"/>
    <property type="match status" value="1"/>
</dbReference>
<dbReference type="GO" id="GO:0043138">
    <property type="term" value="F:3'-5' DNA helicase activity"/>
    <property type="evidence" value="ECO:0007669"/>
    <property type="project" value="UniProtKB-EC"/>
</dbReference>
<dbReference type="InterPro" id="IPR014001">
    <property type="entry name" value="Helicase_ATP-bd"/>
</dbReference>
<dbReference type="InterPro" id="IPR004589">
    <property type="entry name" value="DNA_helicase_ATP-dep_RecQ"/>
</dbReference>
<evidence type="ECO:0000313" key="15">
    <source>
        <dbReference type="EMBL" id="NDV29671.1"/>
    </source>
</evidence>
<name>A0A6B2KYE2_9EUKA</name>
<keyword evidence="7" id="KW-0238">DNA-binding</keyword>
<dbReference type="GO" id="GO:0000724">
    <property type="term" value="P:double-strand break repair via homologous recombination"/>
    <property type="evidence" value="ECO:0007669"/>
    <property type="project" value="TreeGrafter"/>
</dbReference>
<reference evidence="15" key="1">
    <citation type="journal article" date="2020" name="J. Eukaryot. Microbiol.">
        <title>De novo Sequencing, Assembly and Annotation of the Transcriptome for the Free-Living Testate Amoeba Arcella intermedia.</title>
        <authorList>
            <person name="Ribeiro G.M."/>
            <person name="Porfirio-Sousa A.L."/>
            <person name="Maurer-Alcala X.X."/>
            <person name="Katz L.A."/>
            <person name="Lahr D.J.G."/>
        </authorList>
    </citation>
    <scope>NUCLEOTIDE SEQUENCE</scope>
</reference>
<dbReference type="EMBL" id="GIBP01000702">
    <property type="protein sequence ID" value="NDV29671.1"/>
    <property type="molecule type" value="Transcribed_RNA"/>
</dbReference>
<dbReference type="GO" id="GO:0003677">
    <property type="term" value="F:DNA binding"/>
    <property type="evidence" value="ECO:0007669"/>
    <property type="project" value="UniProtKB-KW"/>
</dbReference>
<keyword evidence="6 10" id="KW-0067">ATP-binding</keyword>
<dbReference type="GO" id="GO:0005634">
    <property type="term" value="C:nucleus"/>
    <property type="evidence" value="ECO:0007669"/>
    <property type="project" value="UniProtKB-SubCell"/>
</dbReference>
<dbReference type="InterPro" id="IPR036388">
    <property type="entry name" value="WH-like_DNA-bd_sf"/>
</dbReference>
<comment type="similarity">
    <text evidence="1 10">Belongs to the helicase family. RecQ subfamily.</text>
</comment>
<dbReference type="Pfam" id="PF00270">
    <property type="entry name" value="DEAD"/>
    <property type="match status" value="1"/>
</dbReference>
<dbReference type="Gene3D" id="1.10.10.10">
    <property type="entry name" value="Winged helix-like DNA-binding domain superfamily/Winged helix DNA-binding domain"/>
    <property type="match status" value="1"/>
</dbReference>
<evidence type="ECO:0000256" key="8">
    <source>
        <dbReference type="ARBA" id="ARBA00023235"/>
    </source>
</evidence>
<evidence type="ECO:0000256" key="5">
    <source>
        <dbReference type="ARBA" id="ARBA00022806"/>
    </source>
</evidence>
<evidence type="ECO:0000256" key="4">
    <source>
        <dbReference type="ARBA" id="ARBA00022801"/>
    </source>
</evidence>
<dbReference type="PANTHER" id="PTHR13710">
    <property type="entry name" value="DNA HELICASE RECQ FAMILY MEMBER"/>
    <property type="match status" value="1"/>
</dbReference>
<dbReference type="GO" id="GO:0005737">
    <property type="term" value="C:cytoplasm"/>
    <property type="evidence" value="ECO:0007669"/>
    <property type="project" value="TreeGrafter"/>
</dbReference>
<accession>A0A6B2KYE2</accession>
<dbReference type="AlphaFoldDB" id="A0A6B2KYE2"/>
<proteinExistence type="inferred from homology"/>
<feature type="compositionally biased region" description="Acidic residues" evidence="12">
    <location>
        <begin position="619"/>
        <end position="630"/>
    </location>
</feature>
<evidence type="ECO:0000256" key="2">
    <source>
        <dbReference type="ARBA" id="ARBA00022723"/>
    </source>
</evidence>
<dbReference type="PANTHER" id="PTHR13710:SF105">
    <property type="entry name" value="ATP-DEPENDENT DNA HELICASE Q1"/>
    <property type="match status" value="1"/>
</dbReference>
<evidence type="ECO:0000256" key="6">
    <source>
        <dbReference type="ARBA" id="ARBA00022840"/>
    </source>
</evidence>
<dbReference type="FunFam" id="3.40.50.300:FF:001544">
    <property type="entry name" value="ATP-dependent DNA helicase"/>
    <property type="match status" value="1"/>
</dbReference>
<keyword evidence="3 10" id="KW-0547">Nucleotide-binding</keyword>
<keyword evidence="4 10" id="KW-0378">Hydrolase</keyword>
<dbReference type="EC" id="5.6.2.4" evidence="10"/>
<dbReference type="InterPro" id="IPR027417">
    <property type="entry name" value="P-loop_NTPase"/>
</dbReference>
<dbReference type="Gene3D" id="3.40.50.300">
    <property type="entry name" value="P-loop containing nucleotide triphosphate hydrolases"/>
    <property type="match status" value="2"/>
</dbReference>
<feature type="coiled-coil region" evidence="11">
    <location>
        <begin position="24"/>
        <end position="58"/>
    </location>
</feature>
<dbReference type="GO" id="GO:0009378">
    <property type="term" value="F:four-way junction helicase activity"/>
    <property type="evidence" value="ECO:0007669"/>
    <property type="project" value="TreeGrafter"/>
</dbReference>
<evidence type="ECO:0000256" key="12">
    <source>
        <dbReference type="SAM" id="MobiDB-lite"/>
    </source>
</evidence>